<comment type="caution">
    <text evidence="1">The sequence shown here is derived from an EMBL/GenBank/DDBJ whole genome shotgun (WGS) entry which is preliminary data.</text>
</comment>
<protein>
    <submittedName>
        <fullName evidence="1">DUF1513 domain-containing protein</fullName>
    </submittedName>
</protein>
<gene>
    <name evidence="1" type="ORF">D7X96_13740</name>
</gene>
<keyword evidence="2" id="KW-1185">Reference proteome</keyword>
<name>A0A3A8QM82_9BACT</name>
<reference evidence="2" key="1">
    <citation type="submission" date="2018-09" db="EMBL/GenBank/DDBJ databases">
        <authorList>
            <person name="Livingstone P.G."/>
            <person name="Whitworth D.E."/>
        </authorList>
    </citation>
    <scope>NUCLEOTIDE SEQUENCE [LARGE SCALE GENOMIC DNA]</scope>
    <source>
        <strain evidence="2">AB047A</strain>
    </source>
</reference>
<evidence type="ECO:0000313" key="2">
    <source>
        <dbReference type="Proteomes" id="UP000282656"/>
    </source>
</evidence>
<dbReference type="AlphaFoldDB" id="A0A3A8QM82"/>
<dbReference type="EMBL" id="RAWM01000029">
    <property type="protein sequence ID" value="RKH69866.1"/>
    <property type="molecule type" value="Genomic_DNA"/>
</dbReference>
<dbReference type="Proteomes" id="UP000282656">
    <property type="component" value="Unassembled WGS sequence"/>
</dbReference>
<proteinExistence type="predicted"/>
<sequence>MRARDGVRLTQVAAREQVHRLGRQHLAQRVAGDVVAGVRVRRASDERVPVEASRQQDAAFEEAHRAHRELRRFGRHRPAVLVGRRGGCRRHRHGEGAALRFRLVAAAQAQQGHAQGQCNRVLHRWTSRVSEATRGAPAVKCLAGMRLGQAVASKREL</sequence>
<accession>A0A3A8QM82</accession>
<organism evidence="1 2">
    <name type="scientific">Corallococcus interemptor</name>
    <dbReference type="NCBI Taxonomy" id="2316720"/>
    <lineage>
        <taxon>Bacteria</taxon>
        <taxon>Pseudomonadati</taxon>
        <taxon>Myxococcota</taxon>
        <taxon>Myxococcia</taxon>
        <taxon>Myxococcales</taxon>
        <taxon>Cystobacterineae</taxon>
        <taxon>Myxococcaceae</taxon>
        <taxon>Corallococcus</taxon>
    </lineage>
</organism>
<evidence type="ECO:0000313" key="1">
    <source>
        <dbReference type="EMBL" id="RKH69866.1"/>
    </source>
</evidence>